<sequence>MSFLPIIFVDIRQDQSYGAGWSVRENRPIVKVKRATERGNPPFFQFLCTIVHESFGDLDL</sequence>
<name>A0A9J5WMJ3_SOLCO</name>
<accession>A0A9J5WMJ3</accession>
<protein>
    <submittedName>
        <fullName evidence="1">Uncharacterized protein</fullName>
    </submittedName>
</protein>
<evidence type="ECO:0000313" key="2">
    <source>
        <dbReference type="Proteomes" id="UP000824120"/>
    </source>
</evidence>
<dbReference type="EMBL" id="JACXVP010000011">
    <property type="protein sequence ID" value="KAG5576404.1"/>
    <property type="molecule type" value="Genomic_DNA"/>
</dbReference>
<reference evidence="1 2" key="1">
    <citation type="submission" date="2020-09" db="EMBL/GenBank/DDBJ databases">
        <title>De no assembly of potato wild relative species, Solanum commersonii.</title>
        <authorList>
            <person name="Cho K."/>
        </authorList>
    </citation>
    <scope>NUCLEOTIDE SEQUENCE [LARGE SCALE GENOMIC DNA]</scope>
    <source>
        <strain evidence="1">LZ3.2</strain>
        <tissue evidence="1">Leaf</tissue>
    </source>
</reference>
<organism evidence="1 2">
    <name type="scientific">Solanum commersonii</name>
    <name type="common">Commerson's wild potato</name>
    <name type="synonym">Commerson's nightshade</name>
    <dbReference type="NCBI Taxonomy" id="4109"/>
    <lineage>
        <taxon>Eukaryota</taxon>
        <taxon>Viridiplantae</taxon>
        <taxon>Streptophyta</taxon>
        <taxon>Embryophyta</taxon>
        <taxon>Tracheophyta</taxon>
        <taxon>Spermatophyta</taxon>
        <taxon>Magnoliopsida</taxon>
        <taxon>eudicotyledons</taxon>
        <taxon>Gunneridae</taxon>
        <taxon>Pentapetalae</taxon>
        <taxon>asterids</taxon>
        <taxon>lamiids</taxon>
        <taxon>Solanales</taxon>
        <taxon>Solanaceae</taxon>
        <taxon>Solanoideae</taxon>
        <taxon>Solaneae</taxon>
        <taxon>Solanum</taxon>
    </lineage>
</organism>
<proteinExistence type="predicted"/>
<dbReference type="AlphaFoldDB" id="A0A9J5WMJ3"/>
<dbReference type="Proteomes" id="UP000824120">
    <property type="component" value="Chromosome 11"/>
</dbReference>
<comment type="caution">
    <text evidence="1">The sequence shown here is derived from an EMBL/GenBank/DDBJ whole genome shotgun (WGS) entry which is preliminary data.</text>
</comment>
<evidence type="ECO:0000313" key="1">
    <source>
        <dbReference type="EMBL" id="KAG5576404.1"/>
    </source>
</evidence>
<gene>
    <name evidence="1" type="ORF">H5410_056538</name>
</gene>
<keyword evidence="2" id="KW-1185">Reference proteome</keyword>